<dbReference type="InParanoid" id="K3X9M5"/>
<organism evidence="1 2">
    <name type="scientific">Globisporangium ultimum (strain ATCC 200006 / CBS 805.95 / DAOM BR144)</name>
    <name type="common">Pythium ultimum</name>
    <dbReference type="NCBI Taxonomy" id="431595"/>
    <lineage>
        <taxon>Eukaryota</taxon>
        <taxon>Sar</taxon>
        <taxon>Stramenopiles</taxon>
        <taxon>Oomycota</taxon>
        <taxon>Peronosporomycetes</taxon>
        <taxon>Pythiales</taxon>
        <taxon>Pythiaceae</taxon>
        <taxon>Globisporangium</taxon>
    </lineage>
</organism>
<dbReference type="EMBL" id="GL376578">
    <property type="status" value="NOT_ANNOTATED_CDS"/>
    <property type="molecule type" value="Genomic_DNA"/>
</dbReference>
<accession>K3X9M5</accession>
<name>K3X9M5_GLOUD</name>
<proteinExistence type="predicted"/>
<dbReference type="AlphaFoldDB" id="K3X9M5"/>
<dbReference type="HOGENOM" id="CLU_3038820_0_0_1"/>
<protein>
    <submittedName>
        <fullName evidence="1">Uncharacterized protein</fullName>
    </submittedName>
</protein>
<reference evidence="2" key="1">
    <citation type="journal article" date="2010" name="Genome Biol.">
        <title>Genome sequence of the necrotrophic plant pathogen Pythium ultimum reveals original pathogenicity mechanisms and effector repertoire.</title>
        <authorList>
            <person name="Levesque C.A."/>
            <person name="Brouwer H."/>
            <person name="Cano L."/>
            <person name="Hamilton J.P."/>
            <person name="Holt C."/>
            <person name="Huitema E."/>
            <person name="Raffaele S."/>
            <person name="Robideau G.P."/>
            <person name="Thines M."/>
            <person name="Win J."/>
            <person name="Zerillo M.M."/>
            <person name="Beakes G.W."/>
            <person name="Boore J.L."/>
            <person name="Busam D."/>
            <person name="Dumas B."/>
            <person name="Ferriera S."/>
            <person name="Fuerstenberg S.I."/>
            <person name="Gachon C.M."/>
            <person name="Gaulin E."/>
            <person name="Govers F."/>
            <person name="Grenville-Briggs L."/>
            <person name="Horner N."/>
            <person name="Hostetler J."/>
            <person name="Jiang R.H."/>
            <person name="Johnson J."/>
            <person name="Krajaejun T."/>
            <person name="Lin H."/>
            <person name="Meijer H.J."/>
            <person name="Moore B."/>
            <person name="Morris P."/>
            <person name="Phuntmart V."/>
            <person name="Puiu D."/>
            <person name="Shetty J."/>
            <person name="Stajich J.E."/>
            <person name="Tripathy S."/>
            <person name="Wawra S."/>
            <person name="van West P."/>
            <person name="Whitty B.R."/>
            <person name="Coutinho P.M."/>
            <person name="Henrissat B."/>
            <person name="Martin F."/>
            <person name="Thomas P.D."/>
            <person name="Tyler B.M."/>
            <person name="De Vries R.P."/>
            <person name="Kamoun S."/>
            <person name="Yandell M."/>
            <person name="Tisserat N."/>
            <person name="Buell C.R."/>
        </authorList>
    </citation>
    <scope>NUCLEOTIDE SEQUENCE</scope>
    <source>
        <strain evidence="2">DAOM:BR144</strain>
    </source>
</reference>
<reference evidence="1" key="3">
    <citation type="submission" date="2015-02" db="UniProtKB">
        <authorList>
            <consortium name="EnsemblProtists"/>
        </authorList>
    </citation>
    <scope>IDENTIFICATION</scope>
    <source>
        <strain evidence="1">DAOM BR144</strain>
    </source>
</reference>
<keyword evidence="2" id="KW-1185">Reference proteome</keyword>
<evidence type="ECO:0000313" key="2">
    <source>
        <dbReference type="Proteomes" id="UP000019132"/>
    </source>
</evidence>
<dbReference type="Proteomes" id="UP000019132">
    <property type="component" value="Unassembled WGS sequence"/>
</dbReference>
<reference evidence="2" key="2">
    <citation type="submission" date="2010-04" db="EMBL/GenBank/DDBJ databases">
        <authorList>
            <person name="Buell R."/>
            <person name="Hamilton J."/>
            <person name="Hostetler J."/>
        </authorList>
    </citation>
    <scope>NUCLEOTIDE SEQUENCE [LARGE SCALE GENOMIC DNA]</scope>
    <source>
        <strain evidence="2">DAOM:BR144</strain>
    </source>
</reference>
<sequence length="55" mass="6644">GQTSKRERRAALKTRRLSQKNPSECVHLRQTRAWLAACFFNDLRKKYNILYFLRC</sequence>
<dbReference type="VEuPathDB" id="FungiDB:PYU1_G013895"/>
<dbReference type="EnsemblProtists" id="PYU1_T013924">
    <property type="protein sequence ID" value="PYU1_T013924"/>
    <property type="gene ID" value="PYU1_G013895"/>
</dbReference>
<evidence type="ECO:0000313" key="1">
    <source>
        <dbReference type="EnsemblProtists" id="PYU1_T013924"/>
    </source>
</evidence>